<dbReference type="EMBL" id="CAVMJV010000003">
    <property type="protein sequence ID" value="CAK5017413.1"/>
    <property type="molecule type" value="Genomic_DNA"/>
</dbReference>
<evidence type="ECO:0000313" key="1">
    <source>
        <dbReference type="EMBL" id="CAK5017413.1"/>
    </source>
</evidence>
<proteinExistence type="predicted"/>
<evidence type="ECO:0000313" key="2">
    <source>
        <dbReference type="Proteomes" id="UP001497535"/>
    </source>
</evidence>
<sequence length="1342" mass="152027">MIFLFICGFFFGIIFIIFLFGIYFFNIFGRTTTTNFNNNKCSIQAADKARIPPEIKAFLNSSKDGNGGSEWESCSSFSLLLHFLFQEIKDTRQFRRWLYKKLQLELNDATARSSTAGRIIQDIQIRDLEIGTHPPMIKDIKVSEFKLNESDPDMFDELVLMLNLDYKGGFQMSVDALMAFGKFAQLSVKLLELKGKARLTITRQPFAHWSICFVENPQMNLKIDSQFQGRNLRHLIPLITTAFRKLVQLKHVWPNYKIRFRPFFQNPLFNISPNIEALDHIHFSGSGLEVTVLCSSRLNISLRHGGQHLFCKVFLEKRPFGCSSFNKLKGTTTNQISSNEELHLQSLMLSFSRKGINDKIGLTLGMKNGKDVSVEKVETNSNAEKSGFKVGDILIAVNNIAVRSERQAIRLLSGTCSDLLILVERKLEEKKNNNCSSSLQKPSKSVDDFILLGAQPIEFRAEDLPEFNEEEKEEEKNSGKCLFKSASDSIELLLPSSQTSKRGSVDYSSPNINLNMEEKQKCEEQEKQIVKQVAKQHAKQVGEIVGKQVGNKIGEQVGENVGKKVEEQVVKQVGEKIVKNVGKQVGDKNVEEKVGENTEKHVVNKGEKQVVKQVRENVGKQVGEDVGKQVGDKNEKQVGEKVAKQVGNKNEEKLGESVAKQVGGKLERNEGSFRLSSIKKKKQTLRRSRSESSLSPTPTTTNNSRKTSTILQNVVQNNEENTNCKSSLDVCVDDTSSITSCKKPENVKSKRERLHAKANEMAKHWQAGRSKINELWNRRKPSELAIEVNDDMEINEHFNVDRLGTPTREENKLFKKKLSPSPSCGKNVLNDGEKRETTTTKSEAFLQDVNIQKTKQIPLTKDPLWGQSLHFTLQNESLYLNVLVCADAEGNEKDSCELVGFTSIYVPRIIDDCMLTLSNSHRERFHLKGPKERENILPQEFEELFKHNGFDPRLCFGDIILGFRFFPDGLPNSLIQQNDLLKREEEENKEEKQQKENLNQQQQSNNNEHKWINLQPKHGLHFSCFICSGKIWLKGGSRCEKCLIICHTNNKCLDKAKACECNKIINPSNFNDDEAFEELVDFNVESPTRKEATNCSEEQKILLTTTNPLLNQQPNILLDIDNKIGSGCRRRRIAEKLQTTMSTLKQVGGGIRKRRGGGNISEITTTPREEIESTSRMSTEPPESPPPSQSSLSLQNSQGESQIFIAISDVLDREFFNSLEGFPKEINIDELRFEPGNAYNPQVICETKTKGKLVFGNLPASERKLKINSQIDRVQTMIERVTRERRSLPCKNDEDFDIVDNRLQALALVMLLYCSGLSDCMDKEEAETTNPKNLSNKGEEID</sequence>
<organism evidence="1 2">
    <name type="scientific">Meloidogyne enterolobii</name>
    <name type="common">Root-knot nematode worm</name>
    <name type="synonym">Meloidogyne mayaguensis</name>
    <dbReference type="NCBI Taxonomy" id="390850"/>
    <lineage>
        <taxon>Eukaryota</taxon>
        <taxon>Metazoa</taxon>
        <taxon>Ecdysozoa</taxon>
        <taxon>Nematoda</taxon>
        <taxon>Chromadorea</taxon>
        <taxon>Rhabditida</taxon>
        <taxon>Tylenchina</taxon>
        <taxon>Tylenchomorpha</taxon>
        <taxon>Tylenchoidea</taxon>
        <taxon>Meloidogynidae</taxon>
        <taxon>Meloidogyninae</taxon>
        <taxon>Meloidogyne</taxon>
    </lineage>
</organism>
<name>A0ACB0XTS4_MELEN</name>
<keyword evidence="2" id="KW-1185">Reference proteome</keyword>
<accession>A0ACB0XTS4</accession>
<protein>
    <submittedName>
        <fullName evidence="1">Uncharacterized protein</fullName>
    </submittedName>
</protein>
<dbReference type="Proteomes" id="UP001497535">
    <property type="component" value="Unassembled WGS sequence"/>
</dbReference>
<gene>
    <name evidence="1" type="ORF">MENTE1834_LOCUS3509</name>
</gene>
<reference evidence="1" key="1">
    <citation type="submission" date="2023-11" db="EMBL/GenBank/DDBJ databases">
        <authorList>
            <person name="Poullet M."/>
        </authorList>
    </citation>
    <scope>NUCLEOTIDE SEQUENCE</scope>
    <source>
        <strain evidence="1">E1834</strain>
    </source>
</reference>
<comment type="caution">
    <text evidence="1">The sequence shown here is derived from an EMBL/GenBank/DDBJ whole genome shotgun (WGS) entry which is preliminary data.</text>
</comment>